<feature type="compositionally biased region" description="Basic and acidic residues" evidence="1">
    <location>
        <begin position="11"/>
        <end position="20"/>
    </location>
</feature>
<protein>
    <submittedName>
        <fullName evidence="2">Uncharacterized protein</fullName>
    </submittedName>
</protein>
<feature type="region of interest" description="Disordered" evidence="1">
    <location>
        <begin position="1"/>
        <end position="20"/>
    </location>
</feature>
<evidence type="ECO:0000313" key="3">
    <source>
        <dbReference type="Proteomes" id="UP000800096"/>
    </source>
</evidence>
<feature type="region of interest" description="Disordered" evidence="1">
    <location>
        <begin position="163"/>
        <end position="194"/>
    </location>
</feature>
<dbReference type="Proteomes" id="UP000800096">
    <property type="component" value="Unassembled WGS sequence"/>
</dbReference>
<reference evidence="2" key="1">
    <citation type="journal article" date="2020" name="Stud. Mycol.">
        <title>101 Dothideomycetes genomes: a test case for predicting lifestyles and emergence of pathogens.</title>
        <authorList>
            <person name="Haridas S."/>
            <person name="Albert R."/>
            <person name="Binder M."/>
            <person name="Bloem J."/>
            <person name="Labutti K."/>
            <person name="Salamov A."/>
            <person name="Andreopoulos B."/>
            <person name="Baker S."/>
            <person name="Barry K."/>
            <person name="Bills G."/>
            <person name="Bluhm B."/>
            <person name="Cannon C."/>
            <person name="Castanera R."/>
            <person name="Culley D."/>
            <person name="Daum C."/>
            <person name="Ezra D."/>
            <person name="Gonzalez J."/>
            <person name="Henrissat B."/>
            <person name="Kuo A."/>
            <person name="Liang C."/>
            <person name="Lipzen A."/>
            <person name="Lutzoni F."/>
            <person name="Magnuson J."/>
            <person name="Mondo S."/>
            <person name="Nolan M."/>
            <person name="Ohm R."/>
            <person name="Pangilinan J."/>
            <person name="Park H.-J."/>
            <person name="Ramirez L."/>
            <person name="Alfaro M."/>
            <person name="Sun H."/>
            <person name="Tritt A."/>
            <person name="Yoshinaga Y."/>
            <person name="Zwiers L.-H."/>
            <person name="Turgeon B."/>
            <person name="Goodwin S."/>
            <person name="Spatafora J."/>
            <person name="Crous P."/>
            <person name="Grigoriev I."/>
        </authorList>
    </citation>
    <scope>NUCLEOTIDE SEQUENCE</scope>
    <source>
        <strain evidence="2">HMLAC05119</strain>
    </source>
</reference>
<organism evidence="2 3">
    <name type="scientific">Ampelomyces quisqualis</name>
    <name type="common">Powdery mildew agent</name>
    <dbReference type="NCBI Taxonomy" id="50730"/>
    <lineage>
        <taxon>Eukaryota</taxon>
        <taxon>Fungi</taxon>
        <taxon>Dikarya</taxon>
        <taxon>Ascomycota</taxon>
        <taxon>Pezizomycotina</taxon>
        <taxon>Dothideomycetes</taxon>
        <taxon>Pleosporomycetidae</taxon>
        <taxon>Pleosporales</taxon>
        <taxon>Pleosporineae</taxon>
        <taxon>Phaeosphaeriaceae</taxon>
        <taxon>Ampelomyces</taxon>
    </lineage>
</organism>
<accession>A0A6A5QYQ4</accession>
<dbReference type="OrthoDB" id="10635630at2759"/>
<evidence type="ECO:0000313" key="2">
    <source>
        <dbReference type="EMBL" id="KAF1920901.1"/>
    </source>
</evidence>
<gene>
    <name evidence="2" type="ORF">BDU57DRAFT_509384</name>
</gene>
<dbReference type="AlphaFoldDB" id="A0A6A5QYQ4"/>
<sequence length="194" mass="21953">MSQTKMQVKPGQKEREDSRLDRRGRWLAEMLGRCWWKGRGGAAQWAFLSSCGCAGRSDVQCSWRAKTGETRCIEARGGGAASMWRSAIWRQYHSSVVLLCTTWSLTRRPKHGAAGWASTWSVRKNASGKRRMLFAIEDAPEAVWRRGCVVCYWRDSSRRVPKRQARAGRLQQGRLDGMKPAWSAPHSRARGDVG</sequence>
<proteinExistence type="predicted"/>
<keyword evidence="3" id="KW-1185">Reference proteome</keyword>
<name>A0A6A5QYQ4_AMPQU</name>
<dbReference type="EMBL" id="ML979132">
    <property type="protein sequence ID" value="KAF1920901.1"/>
    <property type="molecule type" value="Genomic_DNA"/>
</dbReference>
<evidence type="ECO:0000256" key="1">
    <source>
        <dbReference type="SAM" id="MobiDB-lite"/>
    </source>
</evidence>